<accession>A0A0R2BJJ0</accession>
<comment type="similarity">
    <text evidence="2 12 13">Belongs to the chorismate synthase family.</text>
</comment>
<dbReference type="PANTHER" id="PTHR21085:SF0">
    <property type="entry name" value="CHORISMATE SYNTHASE"/>
    <property type="match status" value="1"/>
</dbReference>
<organism evidence="14 15">
    <name type="scientific">Lapidilactobacillus dextrinicus DSM 20335</name>
    <dbReference type="NCBI Taxonomy" id="1423738"/>
    <lineage>
        <taxon>Bacteria</taxon>
        <taxon>Bacillati</taxon>
        <taxon>Bacillota</taxon>
        <taxon>Bacilli</taxon>
        <taxon>Lactobacillales</taxon>
        <taxon>Lactobacillaceae</taxon>
        <taxon>Lapidilactobacillus</taxon>
    </lineage>
</organism>
<gene>
    <name evidence="12" type="primary">aroC</name>
    <name evidence="14" type="ORF">FC84_GL001470</name>
</gene>
<dbReference type="PANTHER" id="PTHR21085">
    <property type="entry name" value="CHORISMATE SYNTHASE"/>
    <property type="match status" value="1"/>
</dbReference>
<dbReference type="GO" id="GO:0005829">
    <property type="term" value="C:cytosol"/>
    <property type="evidence" value="ECO:0007669"/>
    <property type="project" value="TreeGrafter"/>
</dbReference>
<keyword evidence="6 12" id="KW-0285">Flavoprotein</keyword>
<evidence type="ECO:0000313" key="15">
    <source>
        <dbReference type="Proteomes" id="UP000051813"/>
    </source>
</evidence>
<evidence type="ECO:0000256" key="6">
    <source>
        <dbReference type="ARBA" id="ARBA00022630"/>
    </source>
</evidence>
<evidence type="ECO:0000256" key="7">
    <source>
        <dbReference type="ARBA" id="ARBA00022643"/>
    </source>
</evidence>
<dbReference type="AlphaFoldDB" id="A0A0R2BJJ0"/>
<dbReference type="GO" id="GO:0009073">
    <property type="term" value="P:aromatic amino acid family biosynthetic process"/>
    <property type="evidence" value="ECO:0007669"/>
    <property type="project" value="UniProtKB-KW"/>
</dbReference>
<dbReference type="NCBIfam" id="NF003793">
    <property type="entry name" value="PRK05382.1"/>
    <property type="match status" value="1"/>
</dbReference>
<dbReference type="GO" id="GO:0004107">
    <property type="term" value="F:chorismate synthase activity"/>
    <property type="evidence" value="ECO:0007669"/>
    <property type="project" value="UniProtKB-UniRule"/>
</dbReference>
<dbReference type="PATRIC" id="fig|1423738.3.peg.1487"/>
<comment type="subunit">
    <text evidence="3 12">Homotetramer.</text>
</comment>
<name>A0A0R2BJJ0_9LACO</name>
<dbReference type="Pfam" id="PF01264">
    <property type="entry name" value="Chorismate_synt"/>
    <property type="match status" value="1"/>
</dbReference>
<dbReference type="UniPathway" id="UPA00053">
    <property type="reaction ID" value="UER00090"/>
</dbReference>
<dbReference type="STRING" id="1423738.FC84_GL001470"/>
<keyword evidence="10 12" id="KW-0057">Aromatic amino acid biosynthesis</keyword>
<dbReference type="GO" id="GO:0008652">
    <property type="term" value="P:amino acid biosynthetic process"/>
    <property type="evidence" value="ECO:0007669"/>
    <property type="project" value="UniProtKB-KW"/>
</dbReference>
<sequence length="400" mass="43110">MDYVTAGESHGPFLTAIISGFPANVPLDQATLLNQLRQRQVGYGRGGRMKIETDQVQVTSGVRFGKTLGSPIGLLLANKDYQNWQHVMSIWNEADQNTPENRKRTITKPRPGHADLVGGLKYQHLTDLRNVLERASARETAMRVAVGNLCQQFLANFGIQISGIVTAIGQAELDNKTLAHVSRAQSATDFTTAVILPVQASNVRTVDETAAQQMLTVIDQAQAAKTTLGGKIRVIVQGLPAGLGSYVDAQQKLDARLSQSLMSINAIKGVSFGDGFTLGTTNGRATLDLITYKQGQYQRLSNHQGGLEGGMTNGAPLLIDLVMKPIPTQPTGSPTIDVQTKEPAQATVERSDTTAVPAASVIAEAMTAITIMQAFCDMFGADDLTRIKRNYQAYLDEIND</sequence>
<reference evidence="14 15" key="1">
    <citation type="journal article" date="2015" name="Genome Announc.">
        <title>Expanding the biotechnology potential of lactobacilli through comparative genomics of 213 strains and associated genera.</title>
        <authorList>
            <person name="Sun Z."/>
            <person name="Harris H.M."/>
            <person name="McCann A."/>
            <person name="Guo C."/>
            <person name="Argimon S."/>
            <person name="Zhang W."/>
            <person name="Yang X."/>
            <person name="Jeffery I.B."/>
            <person name="Cooney J.C."/>
            <person name="Kagawa T.F."/>
            <person name="Liu W."/>
            <person name="Song Y."/>
            <person name="Salvetti E."/>
            <person name="Wrobel A."/>
            <person name="Rasinkangas P."/>
            <person name="Parkhill J."/>
            <person name="Rea M.C."/>
            <person name="O'Sullivan O."/>
            <person name="Ritari J."/>
            <person name="Douillard F.P."/>
            <person name="Paul Ross R."/>
            <person name="Yang R."/>
            <person name="Briner A.E."/>
            <person name="Felis G.E."/>
            <person name="de Vos W.M."/>
            <person name="Barrangou R."/>
            <person name="Klaenhammer T.R."/>
            <person name="Caufield P.W."/>
            <person name="Cui Y."/>
            <person name="Zhang H."/>
            <person name="O'Toole P.W."/>
        </authorList>
    </citation>
    <scope>NUCLEOTIDE SEQUENCE [LARGE SCALE GENOMIC DNA]</scope>
    <source>
        <strain evidence="14 15">DSM 20335</strain>
    </source>
</reference>
<feature type="binding site" evidence="12">
    <location>
        <begin position="324"/>
        <end position="328"/>
    </location>
    <ligand>
        <name>FMN</name>
        <dbReference type="ChEBI" id="CHEBI:58210"/>
    </ligand>
</feature>
<dbReference type="RefSeq" id="WP_057755232.1">
    <property type="nucleotide sequence ID" value="NZ_AYYK01000004.1"/>
</dbReference>
<dbReference type="InterPro" id="IPR020541">
    <property type="entry name" value="Chorismate_synthase_CS"/>
</dbReference>
<evidence type="ECO:0000256" key="8">
    <source>
        <dbReference type="ARBA" id="ARBA00022827"/>
    </source>
</evidence>
<proteinExistence type="inferred from homology"/>
<feature type="binding site" evidence="12">
    <location>
        <position position="309"/>
    </location>
    <ligand>
        <name>FMN</name>
        <dbReference type="ChEBI" id="CHEBI:58210"/>
    </ligand>
</feature>
<dbReference type="SUPFAM" id="SSF103263">
    <property type="entry name" value="Chorismate synthase, AroC"/>
    <property type="match status" value="1"/>
</dbReference>
<evidence type="ECO:0000256" key="12">
    <source>
        <dbReference type="HAMAP-Rule" id="MF_00300"/>
    </source>
</evidence>
<keyword evidence="7 12" id="KW-0288">FMN</keyword>
<dbReference type="EC" id="4.2.3.5" evidence="4 12"/>
<dbReference type="PIRSF" id="PIRSF001456">
    <property type="entry name" value="Chorismate_synth"/>
    <property type="match status" value="1"/>
</dbReference>
<keyword evidence="9 12" id="KW-0521">NADP</keyword>
<evidence type="ECO:0000256" key="9">
    <source>
        <dbReference type="ARBA" id="ARBA00022857"/>
    </source>
</evidence>
<dbReference type="InterPro" id="IPR035904">
    <property type="entry name" value="Chorismate_synth_AroC_sf"/>
</dbReference>
<dbReference type="InterPro" id="IPR000453">
    <property type="entry name" value="Chorismate_synth"/>
</dbReference>
<dbReference type="GO" id="GO:0010181">
    <property type="term" value="F:FMN binding"/>
    <property type="evidence" value="ECO:0007669"/>
    <property type="project" value="TreeGrafter"/>
</dbReference>
<evidence type="ECO:0000256" key="1">
    <source>
        <dbReference type="ARBA" id="ARBA00005044"/>
    </source>
</evidence>
<comment type="catalytic activity">
    <reaction evidence="12 13">
        <text>5-O-(1-carboxyvinyl)-3-phosphoshikimate = chorismate + phosphate</text>
        <dbReference type="Rhea" id="RHEA:21020"/>
        <dbReference type="ChEBI" id="CHEBI:29748"/>
        <dbReference type="ChEBI" id="CHEBI:43474"/>
        <dbReference type="ChEBI" id="CHEBI:57701"/>
        <dbReference type="EC" id="4.2.3.5"/>
    </reaction>
</comment>
<evidence type="ECO:0000256" key="13">
    <source>
        <dbReference type="RuleBase" id="RU000605"/>
    </source>
</evidence>
<keyword evidence="15" id="KW-1185">Reference proteome</keyword>
<comment type="pathway">
    <text evidence="1 12 13">Metabolic intermediate biosynthesis; chorismate biosynthesis; chorismate from D-erythrose 4-phosphate and phosphoenolpyruvate: step 7/7.</text>
</comment>
<dbReference type="OrthoDB" id="9771806at2"/>
<dbReference type="HAMAP" id="MF_00300">
    <property type="entry name" value="Chorismate_synth"/>
    <property type="match status" value="1"/>
</dbReference>
<dbReference type="PROSITE" id="PS00787">
    <property type="entry name" value="CHORISMATE_SYNTHASE_1"/>
    <property type="match status" value="1"/>
</dbReference>
<dbReference type="Gene3D" id="3.60.150.10">
    <property type="entry name" value="Chorismate synthase AroC"/>
    <property type="match status" value="1"/>
</dbReference>
<dbReference type="GO" id="GO:0009423">
    <property type="term" value="P:chorismate biosynthetic process"/>
    <property type="evidence" value="ECO:0007669"/>
    <property type="project" value="UniProtKB-UniRule"/>
</dbReference>
<evidence type="ECO:0000256" key="5">
    <source>
        <dbReference type="ARBA" id="ARBA00022605"/>
    </source>
</evidence>
<keyword evidence="11 12" id="KW-0456">Lyase</keyword>
<feature type="binding site" evidence="12">
    <location>
        <position position="45"/>
    </location>
    <ligand>
        <name>NADP(+)</name>
        <dbReference type="ChEBI" id="CHEBI:58349"/>
    </ligand>
</feature>
<comment type="caution">
    <text evidence="14">The sequence shown here is derived from an EMBL/GenBank/DDBJ whole genome shotgun (WGS) entry which is preliminary data.</text>
</comment>
<dbReference type="CDD" id="cd07304">
    <property type="entry name" value="Chorismate_synthase"/>
    <property type="match status" value="1"/>
</dbReference>
<comment type="cofactor">
    <cofactor evidence="12 13">
        <name>FMNH2</name>
        <dbReference type="ChEBI" id="CHEBI:57618"/>
    </cofactor>
    <text evidence="12 13">Reduced FMN (FMNH(2)).</text>
</comment>
<evidence type="ECO:0000256" key="10">
    <source>
        <dbReference type="ARBA" id="ARBA00023141"/>
    </source>
</evidence>
<evidence type="ECO:0000256" key="3">
    <source>
        <dbReference type="ARBA" id="ARBA00011881"/>
    </source>
</evidence>
<evidence type="ECO:0000256" key="2">
    <source>
        <dbReference type="ARBA" id="ARBA00008014"/>
    </source>
</evidence>
<feature type="binding site" evidence="12">
    <location>
        <begin position="265"/>
        <end position="266"/>
    </location>
    <ligand>
        <name>FMN</name>
        <dbReference type="ChEBI" id="CHEBI:58210"/>
    </ligand>
</feature>
<dbReference type="EMBL" id="AYYK01000004">
    <property type="protein sequence ID" value="KRM79296.1"/>
    <property type="molecule type" value="Genomic_DNA"/>
</dbReference>
<protein>
    <recommendedName>
        <fullName evidence="4 12">Chorismate synthase</fullName>
        <shortName evidence="12">CS</shortName>
        <ecNumber evidence="4 12">4.2.3.5</ecNumber>
    </recommendedName>
    <alternativeName>
        <fullName evidence="12">5-enolpyruvylshikimate-3-phosphate phospholyase</fullName>
    </alternativeName>
</protein>
<evidence type="ECO:0000256" key="11">
    <source>
        <dbReference type="ARBA" id="ARBA00023239"/>
    </source>
</evidence>
<dbReference type="Proteomes" id="UP000051813">
    <property type="component" value="Unassembled WGS sequence"/>
</dbReference>
<evidence type="ECO:0000256" key="4">
    <source>
        <dbReference type="ARBA" id="ARBA00013036"/>
    </source>
</evidence>
<dbReference type="NCBIfam" id="TIGR00033">
    <property type="entry name" value="aroC"/>
    <property type="match status" value="1"/>
</dbReference>
<feature type="binding site" evidence="12">
    <location>
        <position position="39"/>
    </location>
    <ligand>
        <name>NADP(+)</name>
        <dbReference type="ChEBI" id="CHEBI:58349"/>
    </ligand>
</feature>
<keyword evidence="8 12" id="KW-0274">FAD</keyword>
<evidence type="ECO:0000313" key="14">
    <source>
        <dbReference type="EMBL" id="KRM79296.1"/>
    </source>
</evidence>
<feature type="binding site" evidence="12">
    <location>
        <begin position="134"/>
        <end position="136"/>
    </location>
    <ligand>
        <name>FMN</name>
        <dbReference type="ChEBI" id="CHEBI:58210"/>
    </ligand>
</feature>
<keyword evidence="5 12" id="KW-0028">Amino-acid biosynthesis</keyword>
<comment type="function">
    <text evidence="12">Catalyzes the anti-1,4-elimination of the C-3 phosphate and the C-6 proR hydrogen from 5-enolpyruvylshikimate-3-phosphate (EPSP) to yield chorismate, which is the branch point compound that serves as the starting substrate for the three terminal pathways of aromatic amino acid biosynthesis. This reaction introduces a second double bond into the aromatic ring system.</text>
</comment>
<dbReference type="FunFam" id="3.60.150.10:FF:000002">
    <property type="entry name" value="Chorismate synthase"/>
    <property type="match status" value="1"/>
</dbReference>
<feature type="binding site" evidence="12">
    <location>
        <position position="350"/>
    </location>
    <ligand>
        <name>FMN</name>
        <dbReference type="ChEBI" id="CHEBI:58210"/>
    </ligand>
</feature>